<keyword evidence="3" id="KW-1185">Reference proteome</keyword>
<protein>
    <submittedName>
        <fullName evidence="2">Uncharacterized protein</fullName>
    </submittedName>
</protein>
<proteinExistence type="predicted"/>
<sequence>MPQLSRLQTPRQPAQPAQHQAPVQVAQHQAPAQPDQHQAPAQPLGDKELEVLLHILVEQDVDDMTLEEAFLKVGAENLEEALRLAGEALQPQVETERSDGEGVCQLDQQEGTATATAPLARERVCVSAPACLPAFLQTFLPVCVRCERVRARVSKRVDTTPPDHPSLASLGDQHTQLRLEWNQRCD</sequence>
<dbReference type="AlphaFoldDB" id="A0ABD0WY28"/>
<organism evidence="2 3">
    <name type="scientific">Umbra pygmaea</name>
    <name type="common">Eastern mudminnow</name>
    <dbReference type="NCBI Taxonomy" id="75934"/>
    <lineage>
        <taxon>Eukaryota</taxon>
        <taxon>Metazoa</taxon>
        <taxon>Chordata</taxon>
        <taxon>Craniata</taxon>
        <taxon>Vertebrata</taxon>
        <taxon>Euteleostomi</taxon>
        <taxon>Actinopterygii</taxon>
        <taxon>Neopterygii</taxon>
        <taxon>Teleostei</taxon>
        <taxon>Protacanthopterygii</taxon>
        <taxon>Esociformes</taxon>
        <taxon>Umbridae</taxon>
        <taxon>Umbra</taxon>
    </lineage>
</organism>
<evidence type="ECO:0000313" key="2">
    <source>
        <dbReference type="EMBL" id="KAL0969816.1"/>
    </source>
</evidence>
<reference evidence="2 3" key="1">
    <citation type="submission" date="2024-06" db="EMBL/GenBank/DDBJ databases">
        <authorList>
            <person name="Pan Q."/>
            <person name="Wen M."/>
            <person name="Jouanno E."/>
            <person name="Zahm M."/>
            <person name="Klopp C."/>
            <person name="Cabau C."/>
            <person name="Louis A."/>
            <person name="Berthelot C."/>
            <person name="Parey E."/>
            <person name="Roest Crollius H."/>
            <person name="Montfort J."/>
            <person name="Robinson-Rechavi M."/>
            <person name="Bouchez O."/>
            <person name="Lampietro C."/>
            <person name="Lopez Roques C."/>
            <person name="Donnadieu C."/>
            <person name="Postlethwait J."/>
            <person name="Bobe J."/>
            <person name="Verreycken H."/>
            <person name="Guiguen Y."/>
        </authorList>
    </citation>
    <scope>NUCLEOTIDE SEQUENCE [LARGE SCALE GENOMIC DNA]</scope>
    <source>
        <strain evidence="2">Up_M1</strain>
        <tissue evidence="2">Testis</tissue>
    </source>
</reference>
<feature type="region of interest" description="Disordered" evidence="1">
    <location>
        <begin position="1"/>
        <end position="42"/>
    </location>
</feature>
<comment type="caution">
    <text evidence="2">The sequence shown here is derived from an EMBL/GenBank/DDBJ whole genome shotgun (WGS) entry which is preliminary data.</text>
</comment>
<evidence type="ECO:0000313" key="3">
    <source>
        <dbReference type="Proteomes" id="UP001557470"/>
    </source>
</evidence>
<gene>
    <name evidence="2" type="ORF">UPYG_G00232660</name>
</gene>
<dbReference type="EMBL" id="JAGEUA010000007">
    <property type="protein sequence ID" value="KAL0969816.1"/>
    <property type="molecule type" value="Genomic_DNA"/>
</dbReference>
<feature type="compositionally biased region" description="Low complexity" evidence="1">
    <location>
        <begin position="12"/>
        <end position="42"/>
    </location>
</feature>
<dbReference type="Proteomes" id="UP001557470">
    <property type="component" value="Unassembled WGS sequence"/>
</dbReference>
<accession>A0ABD0WY28</accession>
<feature type="compositionally biased region" description="Polar residues" evidence="1">
    <location>
        <begin position="1"/>
        <end position="11"/>
    </location>
</feature>
<evidence type="ECO:0000256" key="1">
    <source>
        <dbReference type="SAM" id="MobiDB-lite"/>
    </source>
</evidence>
<name>A0ABD0WY28_UMBPY</name>